<dbReference type="Gene3D" id="2.60.40.3630">
    <property type="match status" value="1"/>
</dbReference>
<feature type="compositionally biased region" description="Polar residues" evidence="3">
    <location>
        <begin position="895"/>
        <end position="962"/>
    </location>
</feature>
<feature type="chain" id="PRO_5044492941" evidence="4">
    <location>
        <begin position="21"/>
        <end position="1227"/>
    </location>
</feature>
<dbReference type="InterPro" id="IPR022038">
    <property type="entry name" value="Ig-like_bact"/>
</dbReference>
<feature type="repeat" description="Cell wall-binding" evidence="2">
    <location>
        <begin position="1046"/>
        <end position="1065"/>
    </location>
</feature>
<organism evidence="6 7">
    <name type="scientific">Murimonas intestini</name>
    <dbReference type="NCBI Taxonomy" id="1337051"/>
    <lineage>
        <taxon>Bacteria</taxon>
        <taxon>Bacillati</taxon>
        <taxon>Bacillota</taxon>
        <taxon>Clostridia</taxon>
        <taxon>Lachnospirales</taxon>
        <taxon>Lachnospiraceae</taxon>
        <taxon>Murimonas</taxon>
    </lineage>
</organism>
<evidence type="ECO:0000256" key="3">
    <source>
        <dbReference type="SAM" id="MobiDB-lite"/>
    </source>
</evidence>
<feature type="repeat" description="Cell wall-binding" evidence="2">
    <location>
        <begin position="1166"/>
        <end position="1185"/>
    </location>
</feature>
<dbReference type="PANTHER" id="PTHR41775">
    <property type="entry name" value="SECRETED PROTEIN-RELATED"/>
    <property type="match status" value="1"/>
</dbReference>
<feature type="domain" description="Ig-like" evidence="5">
    <location>
        <begin position="788"/>
        <end position="856"/>
    </location>
</feature>
<dbReference type="Pfam" id="PF07523">
    <property type="entry name" value="Big_3"/>
    <property type="match status" value="1"/>
</dbReference>
<sequence length="1227" mass="133200">MGKMKRFLSVILAVCLLVSALPGLYSEAAAVPGGVQEFANVVVFVQFVPLSKKNFVQGRENEIMEMWNGSSAASSFAGYLNAISYGRFQVHNIFPQYDPAGKTFTPYVVPDAPGDNDVTVIQSVIRQLNENDGLGNSQLDYNGDGSIDNLVVVVDKPYVEDSENSYYSHKSDYPGTETVRGKYVGTYNILNGYGVFDSILSKQGVISHEFLHSIGYPDLYRNGGDDSPVGSWDIMSSESIYMQYPLAYLRQAVSGWVNLSTVTESTKGLVLNSQELASGNHGIILKSPLSSSEFFVVEYRKRGNALPPGEITLDAKIDGSGLIIYRINTRAANLSNHYGGPDGVYVFRPGVTDEKYCGSKSSDGIKNSYLSSSTGRTSYGSTDFKKTIRDNTSSENIINFSDGSNSGIRIENVGAGGGDSITFDVVFGDSSKLDIWEVSGGGVVSGSSGQIVMASDENQNIYVAYDDNQYGNASLYLAGLGGSTWQSAAPAISGAYSGDKNLIIFRGRPCMFYTKAAGQNSSLYMSVLSGGTWSERKVLDNVYSGGFRAEAASDGLYITYITYTPDAVMGTMRAAYLQDTGSEPRISNIGALYSPSMTSDGTGTYVAARYASGQDIVVKKISGAQMSDLGVCHVGSNVNGVTIKKGSDGNLYLAAISGEGIKNLADIYRYEGNGWKKLGGHVTSAHTTGCSIDVWNGVPYVAAMESAGDANILSVYQYKNGSWSKTGESVDRSVDANSNSDITLKIASGTAYIAYTNGSSAYVKCRQLSESGSVPEERKVTGISCKGPSKIKYIKGESLQTAGLSVSAVWSDGSMSNLSAGEYQISGFDINKTGTQNVKISYAIDSNISCYFTVTVEEKVSAPETEKPQTKPTEAPQTKPTEKPQTKPTEAPQTEKPQTKPTEAPQTEKPQTKPTEAPQTEKPQTKPTEVPQTEKPQTKPTEAPQTEQPQTNPAETPQTEIPQTEAPAINPPAQGGAVNPPVNNSQTEESVNSGAAAHPEAVTRNGKWKKNTKGWWYEYEDKGYPANQWALINGKYYHFNNRGYMQTGWLKLGKDWYYLQNSGAMATGWVKVKGIWYYLKNDGRMATGWQQVGNTWYYLKGNGAMATGWLRLGSNWYYLKSSGAMAVGWVKLKGVWYYLKPDGVMATGWQRINNTWYYLKNSGAMATGWQRVGGSWYYLKSSGAMATGWIRTGGKWYYLKQNGAMATGWIDVDGKKYFLDRSGAWVK</sequence>
<feature type="region of interest" description="Disordered" evidence="3">
    <location>
        <begin position="860"/>
        <end position="1005"/>
    </location>
</feature>
<accession>A0AB73T4X5</accession>
<keyword evidence="4" id="KW-0732">Signal</keyword>
<keyword evidence="7" id="KW-1185">Reference proteome</keyword>
<feature type="repeat" description="Cell wall-binding" evidence="2">
    <location>
        <begin position="1066"/>
        <end position="1085"/>
    </location>
</feature>
<dbReference type="Gene3D" id="2.20.120.10">
    <property type="entry name" value="Multimodular pneumococcal cell wall endolysin, domain 3"/>
    <property type="match status" value="1"/>
</dbReference>
<feature type="compositionally biased region" description="Basic and acidic residues" evidence="3">
    <location>
        <begin position="860"/>
        <end position="869"/>
    </location>
</feature>
<comment type="caution">
    <text evidence="6">The sequence shown here is derived from an EMBL/GenBank/DDBJ whole genome shotgun (WGS) entry which is preliminary data.</text>
</comment>
<dbReference type="SUPFAM" id="SSF69360">
    <property type="entry name" value="Cell wall binding repeat"/>
    <property type="match status" value="2"/>
</dbReference>
<feature type="signal peptide" evidence="4">
    <location>
        <begin position="1"/>
        <end position="20"/>
    </location>
</feature>
<feature type="repeat" description="Cell wall-binding" evidence="2">
    <location>
        <begin position="1086"/>
        <end position="1105"/>
    </location>
</feature>
<dbReference type="Proteomes" id="UP000245412">
    <property type="component" value="Unassembled WGS sequence"/>
</dbReference>
<gene>
    <name evidence="6" type="ORF">C7383_105177</name>
</gene>
<feature type="repeat" description="Cell wall-binding" evidence="2">
    <location>
        <begin position="1146"/>
        <end position="1165"/>
    </location>
</feature>
<reference evidence="6 7" key="1">
    <citation type="submission" date="2018-05" db="EMBL/GenBank/DDBJ databases">
        <authorList>
            <person name="Goeker M."/>
            <person name="Huntemann M."/>
            <person name="Clum A."/>
            <person name="Pillay M."/>
            <person name="Palaniappan K."/>
            <person name="Varghese N."/>
            <person name="Mikhailova N."/>
            <person name="Stamatis D."/>
            <person name="Reddy T."/>
            <person name="Daum C."/>
            <person name="Shapiro N."/>
            <person name="Ivanova N."/>
            <person name="Kyrpides N."/>
            <person name="Woyke T."/>
        </authorList>
    </citation>
    <scope>NUCLEOTIDE SEQUENCE [LARGE SCALE GENOMIC DNA]</scope>
    <source>
        <strain evidence="6 7">DSM 26524</strain>
    </source>
</reference>
<name>A0AB73T4X5_9FIRM</name>
<proteinExistence type="predicted"/>
<dbReference type="Pfam" id="PF19127">
    <property type="entry name" value="Choline_bind_3"/>
    <property type="match status" value="2"/>
</dbReference>
<evidence type="ECO:0000259" key="5">
    <source>
        <dbReference type="Pfam" id="PF07523"/>
    </source>
</evidence>
<feature type="repeat" description="Cell wall-binding" evidence="2">
    <location>
        <begin position="1186"/>
        <end position="1205"/>
    </location>
</feature>
<dbReference type="PANTHER" id="PTHR41775:SF1">
    <property type="entry name" value="PEPTIDASE M6-LIKE DOMAIN-CONTAINING PROTEIN"/>
    <property type="match status" value="1"/>
</dbReference>
<evidence type="ECO:0000313" key="7">
    <source>
        <dbReference type="Proteomes" id="UP000245412"/>
    </source>
</evidence>
<dbReference type="Gene3D" id="2.10.270.10">
    <property type="entry name" value="Cholin Binding"/>
    <property type="match status" value="3"/>
</dbReference>
<feature type="repeat" description="Cell wall-binding" evidence="2">
    <location>
        <begin position="1106"/>
        <end position="1125"/>
    </location>
</feature>
<dbReference type="PROSITE" id="PS51170">
    <property type="entry name" value="CW"/>
    <property type="match status" value="8"/>
</dbReference>
<keyword evidence="1" id="KW-0677">Repeat</keyword>
<dbReference type="AlphaFoldDB" id="A0AB73T4X5"/>
<evidence type="ECO:0000256" key="4">
    <source>
        <dbReference type="SAM" id="SignalP"/>
    </source>
</evidence>
<evidence type="ECO:0000256" key="1">
    <source>
        <dbReference type="ARBA" id="ARBA00022737"/>
    </source>
</evidence>
<feature type="compositionally biased region" description="Polar residues" evidence="3">
    <location>
        <begin position="981"/>
        <end position="993"/>
    </location>
</feature>
<dbReference type="EMBL" id="QGGY01000005">
    <property type="protein sequence ID" value="PWJ76142.1"/>
    <property type="molecule type" value="Genomic_DNA"/>
</dbReference>
<dbReference type="RefSeq" id="WP_109626204.1">
    <property type="nucleotide sequence ID" value="NZ_JANKBI010000003.1"/>
</dbReference>
<evidence type="ECO:0000256" key="2">
    <source>
        <dbReference type="PROSITE-ProRule" id="PRU00591"/>
    </source>
</evidence>
<dbReference type="Pfam" id="PF01473">
    <property type="entry name" value="Choline_bind_1"/>
    <property type="match status" value="4"/>
</dbReference>
<protein>
    <submittedName>
        <fullName evidence="6">M6 family metalloprotease-like protein</fullName>
    </submittedName>
</protein>
<feature type="repeat" description="Cell wall-binding" evidence="2">
    <location>
        <begin position="1126"/>
        <end position="1145"/>
    </location>
</feature>
<evidence type="ECO:0000313" key="6">
    <source>
        <dbReference type="EMBL" id="PWJ76142.1"/>
    </source>
</evidence>
<dbReference type="InterPro" id="IPR018337">
    <property type="entry name" value="Cell_wall/Cho-bd_repeat"/>
</dbReference>
<dbReference type="SUPFAM" id="SSF89372">
    <property type="entry name" value="Fucose-specific lectin"/>
    <property type="match status" value="1"/>
</dbReference>